<evidence type="ECO:0000313" key="2">
    <source>
        <dbReference type="EMBL" id="AIE60939.1"/>
    </source>
</evidence>
<dbReference type="OrthoDB" id="2364593at2"/>
<accession>I3ECR9</accession>
<dbReference type="eggNOG" id="COG3118">
    <property type="taxonomic scope" value="Bacteria"/>
</dbReference>
<dbReference type="Gene3D" id="1.25.40.10">
    <property type="entry name" value="Tetratricopeptide repeat domain"/>
    <property type="match status" value="1"/>
</dbReference>
<dbReference type="AlphaFoldDB" id="I3ECR9"/>
<feature type="repeat" description="TPR" evidence="1">
    <location>
        <begin position="19"/>
        <end position="52"/>
    </location>
</feature>
<dbReference type="InterPro" id="IPR011990">
    <property type="entry name" value="TPR-like_helical_dom_sf"/>
</dbReference>
<keyword evidence="1" id="KW-0802">TPR repeat</keyword>
<dbReference type="HOGENOM" id="CLU_069995_0_0_9"/>
<evidence type="ECO:0000313" key="3">
    <source>
        <dbReference type="Proteomes" id="UP000027602"/>
    </source>
</evidence>
<dbReference type="Proteomes" id="UP000027602">
    <property type="component" value="Chromosome"/>
</dbReference>
<dbReference type="STRING" id="796606.BMMGA3_12730"/>
<name>I3ECR9_BACMM</name>
<dbReference type="InterPro" id="IPR019734">
    <property type="entry name" value="TPR_rpt"/>
</dbReference>
<keyword evidence="3" id="KW-1185">Reference proteome</keyword>
<reference evidence="2 3" key="1">
    <citation type="journal article" date="2015" name="BMC Genomics">
        <title>Transcriptome analysis of thermophilic methylotrophic Bacillus methanolicus MGA3 using RNA-sequencing provides detailed insights into its previously uncharted transcriptional landscape.</title>
        <authorList>
            <person name="Irla M."/>
            <person name="Neshat A."/>
            <person name="Brautaset T."/>
            <person name="Ruckert C."/>
            <person name="Kalinowski J."/>
            <person name="Wendisch V.F."/>
        </authorList>
    </citation>
    <scope>NUCLEOTIDE SEQUENCE [LARGE SCALE GENOMIC DNA]</scope>
    <source>
        <strain evidence="3">MGA3 / ATCC 53907</strain>
    </source>
</reference>
<dbReference type="Pfam" id="PF14559">
    <property type="entry name" value="TPR_19"/>
    <property type="match status" value="1"/>
</dbReference>
<protein>
    <submittedName>
        <fullName evidence="2">Uncharacterized protein</fullName>
    </submittedName>
</protein>
<dbReference type="SUPFAM" id="SSF48452">
    <property type="entry name" value="TPR-like"/>
    <property type="match status" value="1"/>
</dbReference>
<dbReference type="KEGG" id="bmet:BMMGA3_12730"/>
<dbReference type="EMBL" id="CP007739">
    <property type="protein sequence ID" value="AIE60939.1"/>
    <property type="molecule type" value="Genomic_DNA"/>
</dbReference>
<proteinExistence type="predicted"/>
<organism evidence="2 3">
    <name type="scientific">Bacillus methanolicus (strain MGA3 / ATCC 53907)</name>
    <dbReference type="NCBI Taxonomy" id="796606"/>
    <lineage>
        <taxon>Bacteria</taxon>
        <taxon>Bacillati</taxon>
        <taxon>Bacillota</taxon>
        <taxon>Bacilli</taxon>
        <taxon>Bacillales</taxon>
        <taxon>Bacillaceae</taxon>
        <taxon>Bacillus</taxon>
    </lineage>
</organism>
<dbReference type="RefSeq" id="WP_003347579.1">
    <property type="nucleotide sequence ID" value="NZ_ADWW01000001.1"/>
</dbReference>
<evidence type="ECO:0000256" key="1">
    <source>
        <dbReference type="PROSITE-ProRule" id="PRU00339"/>
    </source>
</evidence>
<gene>
    <name evidence="2" type="ORF">BMMGA3_12730</name>
</gene>
<sequence length="341" mass="39958">MKKRDRINNGNIILFPDLEKRLMEKGMEKLQQKKYNEAIQLLSEAKNFDPENTDIHIGLVLANFESGNLREAKLLAKEMLKEGIGDYFKIVELYISILIQLNEFEEIVAVIEALLEEKEIPPEKFEHFSRILHLSKKMTEGKKEKRVEEENSHSLQEAKKSLFSSHDPKEQILKVAKLSKQNIRPFIEEIKSYFISEDGHPFLKTMLLNILKEQEYEKEVRVNKFGKSEYLIPAKLTDIREQNKMFEITDKLKDTLGNEDPVLFENIRMLIERHFFLMYPFDLGPTDPSVWAAAYHFIGLEYFGSSYSLDKLAEKYHIPAEEINKALKIIRDVEEISYPNI</sequence>
<dbReference type="PROSITE" id="PS50005">
    <property type="entry name" value="TPR"/>
    <property type="match status" value="1"/>
</dbReference>